<keyword evidence="1 2" id="KW-0238">DNA-binding</keyword>
<dbReference type="PROSITE" id="PS50977">
    <property type="entry name" value="HTH_TETR_2"/>
    <property type="match status" value="1"/>
</dbReference>
<dbReference type="InterPro" id="IPR001647">
    <property type="entry name" value="HTH_TetR"/>
</dbReference>
<reference evidence="5" key="1">
    <citation type="journal article" date="2019" name="Int. J. Syst. Evol. Microbiol.">
        <title>The Global Catalogue of Microorganisms (GCM) 10K type strain sequencing project: providing services to taxonomists for standard genome sequencing and annotation.</title>
        <authorList>
            <consortium name="The Broad Institute Genomics Platform"/>
            <consortium name="The Broad Institute Genome Sequencing Center for Infectious Disease"/>
            <person name="Wu L."/>
            <person name="Ma J."/>
        </authorList>
    </citation>
    <scope>NUCLEOTIDE SEQUENCE [LARGE SCALE GENOMIC DNA]</scope>
    <source>
        <strain evidence="5">TISTR 1514</strain>
    </source>
</reference>
<dbReference type="EMBL" id="JBHUNE010000006">
    <property type="protein sequence ID" value="MFD2758038.1"/>
    <property type="molecule type" value="Genomic_DNA"/>
</dbReference>
<feature type="domain" description="HTH tetR-type" evidence="3">
    <location>
        <begin position="7"/>
        <end position="67"/>
    </location>
</feature>
<evidence type="ECO:0000313" key="4">
    <source>
        <dbReference type="EMBL" id="MFD2758038.1"/>
    </source>
</evidence>
<dbReference type="Proteomes" id="UP001597492">
    <property type="component" value="Unassembled WGS sequence"/>
</dbReference>
<dbReference type="SUPFAM" id="SSF46689">
    <property type="entry name" value="Homeodomain-like"/>
    <property type="match status" value="1"/>
</dbReference>
<dbReference type="RefSeq" id="WP_019618491.1">
    <property type="nucleotide sequence ID" value="NZ_JBHUNE010000006.1"/>
</dbReference>
<feature type="DNA-binding region" description="H-T-H motif" evidence="2">
    <location>
        <begin position="30"/>
        <end position="49"/>
    </location>
</feature>
<gene>
    <name evidence="4" type="ORF">ACFSW7_06575</name>
</gene>
<evidence type="ECO:0000259" key="3">
    <source>
        <dbReference type="PROSITE" id="PS50977"/>
    </source>
</evidence>
<dbReference type="Gene3D" id="1.10.357.10">
    <property type="entry name" value="Tetracycline Repressor, domain 2"/>
    <property type="match status" value="1"/>
</dbReference>
<name>A0ABW5UYH9_9MICO</name>
<accession>A0ABW5UYH9</accession>
<dbReference type="InterPro" id="IPR009057">
    <property type="entry name" value="Homeodomain-like_sf"/>
</dbReference>
<keyword evidence="5" id="KW-1185">Reference proteome</keyword>
<evidence type="ECO:0000313" key="5">
    <source>
        <dbReference type="Proteomes" id="UP001597492"/>
    </source>
</evidence>
<sequence>MADPRTIRTRRALYRAVVELSAETPPNDITVAALTQAAGINRATFYDHYSSPIEVLVEVLRDDLDQAREADANSRGAADADLHDVYRTTMSRIIDHMRRHMPVYQRSITNDFDSTMMNVVGAHFVESIRLVLTTQDGLLPKGVQLEIAAGCIGYAVLGGLRAWLEQQQIGDDELLVSIERSLPEWWFGD</sequence>
<evidence type="ECO:0000256" key="1">
    <source>
        <dbReference type="ARBA" id="ARBA00023125"/>
    </source>
</evidence>
<proteinExistence type="predicted"/>
<evidence type="ECO:0000256" key="2">
    <source>
        <dbReference type="PROSITE-ProRule" id="PRU00335"/>
    </source>
</evidence>
<comment type="caution">
    <text evidence="4">The sequence shown here is derived from an EMBL/GenBank/DDBJ whole genome shotgun (WGS) entry which is preliminary data.</text>
</comment>
<organism evidence="4 5">
    <name type="scientific">Gulosibacter faecalis</name>
    <dbReference type="NCBI Taxonomy" id="272240"/>
    <lineage>
        <taxon>Bacteria</taxon>
        <taxon>Bacillati</taxon>
        <taxon>Actinomycetota</taxon>
        <taxon>Actinomycetes</taxon>
        <taxon>Micrococcales</taxon>
        <taxon>Microbacteriaceae</taxon>
        <taxon>Gulosibacter</taxon>
    </lineage>
</organism>
<protein>
    <submittedName>
        <fullName evidence="4">TetR/AcrR family transcriptional regulator</fullName>
    </submittedName>
</protein>